<feature type="domain" description="SnoaL-like" evidence="2">
    <location>
        <begin position="32"/>
        <end position="130"/>
    </location>
</feature>
<dbReference type="Pfam" id="PF12680">
    <property type="entry name" value="SnoaL_2"/>
    <property type="match status" value="1"/>
</dbReference>
<name>A0A1X6PGY1_PORUM</name>
<feature type="region of interest" description="Disordered" evidence="1">
    <location>
        <begin position="1"/>
        <end position="23"/>
    </location>
</feature>
<evidence type="ECO:0000313" key="3">
    <source>
        <dbReference type="EMBL" id="OSX80121.1"/>
    </source>
</evidence>
<dbReference type="Gene3D" id="3.10.450.50">
    <property type="match status" value="1"/>
</dbReference>
<feature type="compositionally biased region" description="Pro residues" evidence="1">
    <location>
        <begin position="11"/>
        <end position="20"/>
    </location>
</feature>
<evidence type="ECO:0000256" key="1">
    <source>
        <dbReference type="SAM" id="MobiDB-lite"/>
    </source>
</evidence>
<dbReference type="SUPFAM" id="SSF54427">
    <property type="entry name" value="NTF2-like"/>
    <property type="match status" value="1"/>
</dbReference>
<feature type="compositionally biased region" description="Low complexity" evidence="1">
    <location>
        <begin position="1"/>
        <end position="10"/>
    </location>
</feature>
<dbReference type="InterPro" id="IPR032710">
    <property type="entry name" value="NTF2-like_dom_sf"/>
</dbReference>
<dbReference type="Proteomes" id="UP000218209">
    <property type="component" value="Unassembled WGS sequence"/>
</dbReference>
<gene>
    <name evidence="3" type="ORF">BU14_0058s0032</name>
</gene>
<sequence>MSSAASEAPSLPTPTPPTSIPPISAAESEAAVRHLWATFDSGAFSAAATLFTPTASYVDTLYGKPFAGIDAITGHLTAMESAFPSQFRFILDDVAPGGACAGARWHVETPGGRTVPFSRGASMYSLVREGGDVRFQEAWDFPEPTVKAAGATLLLLRGVSALVGRFPGLLK</sequence>
<dbReference type="EMBL" id="KV918780">
    <property type="protein sequence ID" value="OSX80121.1"/>
    <property type="molecule type" value="Genomic_DNA"/>
</dbReference>
<protein>
    <recommendedName>
        <fullName evidence="2">SnoaL-like domain-containing protein</fullName>
    </recommendedName>
</protein>
<dbReference type="PANTHER" id="PTHR33698">
    <property type="entry name" value="NUCLEAR TRANSPORT FACTOR 2 (NTF2)-LIKE PROTEIN"/>
    <property type="match status" value="1"/>
</dbReference>
<accession>A0A1X6PGY1</accession>
<dbReference type="OrthoDB" id="201750at2759"/>
<reference evidence="3 4" key="1">
    <citation type="submission" date="2017-03" db="EMBL/GenBank/DDBJ databases">
        <title>WGS assembly of Porphyra umbilicalis.</title>
        <authorList>
            <person name="Brawley S.H."/>
            <person name="Blouin N.A."/>
            <person name="Ficko-Blean E."/>
            <person name="Wheeler G.L."/>
            <person name="Lohr M."/>
            <person name="Goodson H.V."/>
            <person name="Jenkins J.W."/>
            <person name="Blaby-Haas C.E."/>
            <person name="Helliwell K.E."/>
            <person name="Chan C."/>
            <person name="Marriage T."/>
            <person name="Bhattacharya D."/>
            <person name="Klein A.S."/>
            <person name="Badis Y."/>
            <person name="Brodie J."/>
            <person name="Cao Y."/>
            <person name="Collen J."/>
            <person name="Dittami S.M."/>
            <person name="Gachon C.M."/>
            <person name="Green B.R."/>
            <person name="Karpowicz S."/>
            <person name="Kim J.W."/>
            <person name="Kudahl U."/>
            <person name="Lin S."/>
            <person name="Michel G."/>
            <person name="Mittag M."/>
            <person name="Olson B.J."/>
            <person name="Pangilinan J."/>
            <person name="Peng Y."/>
            <person name="Qiu H."/>
            <person name="Shu S."/>
            <person name="Singer J.T."/>
            <person name="Smith A.G."/>
            <person name="Sprecher B.N."/>
            <person name="Wagner V."/>
            <person name="Wang W."/>
            <person name="Wang Z.-Y."/>
            <person name="Yan J."/>
            <person name="Yarish C."/>
            <person name="Zoeuner-Riek S."/>
            <person name="Zhuang Y."/>
            <person name="Zou Y."/>
            <person name="Lindquist E.A."/>
            <person name="Grimwood J."/>
            <person name="Barry K."/>
            <person name="Rokhsar D.S."/>
            <person name="Schmutz J."/>
            <person name="Stiller J.W."/>
            <person name="Grossman A.R."/>
            <person name="Prochnik S.E."/>
        </authorList>
    </citation>
    <scope>NUCLEOTIDE SEQUENCE [LARGE SCALE GENOMIC DNA]</scope>
    <source>
        <strain evidence="3">4086291</strain>
    </source>
</reference>
<evidence type="ECO:0000259" key="2">
    <source>
        <dbReference type="Pfam" id="PF12680"/>
    </source>
</evidence>
<organism evidence="3 4">
    <name type="scientific">Porphyra umbilicalis</name>
    <name type="common">Purple laver</name>
    <name type="synonym">Red alga</name>
    <dbReference type="NCBI Taxonomy" id="2786"/>
    <lineage>
        <taxon>Eukaryota</taxon>
        <taxon>Rhodophyta</taxon>
        <taxon>Bangiophyceae</taxon>
        <taxon>Bangiales</taxon>
        <taxon>Bangiaceae</taxon>
        <taxon>Porphyra</taxon>
    </lineage>
</organism>
<dbReference type="PANTHER" id="PTHR33698:SF3">
    <property type="entry name" value="OS09G0266000 PROTEIN"/>
    <property type="match status" value="1"/>
</dbReference>
<proteinExistence type="predicted"/>
<dbReference type="InterPro" id="IPR037401">
    <property type="entry name" value="SnoaL-like"/>
</dbReference>
<dbReference type="AlphaFoldDB" id="A0A1X6PGY1"/>
<keyword evidence="4" id="KW-1185">Reference proteome</keyword>
<evidence type="ECO:0000313" key="4">
    <source>
        <dbReference type="Proteomes" id="UP000218209"/>
    </source>
</evidence>